<dbReference type="AlphaFoldDB" id="A0AAV9GGZ2"/>
<reference evidence="2" key="2">
    <citation type="submission" date="2023-05" db="EMBL/GenBank/DDBJ databases">
        <authorList>
            <consortium name="Lawrence Berkeley National Laboratory"/>
            <person name="Steindorff A."/>
            <person name="Hensen N."/>
            <person name="Bonometti L."/>
            <person name="Westerberg I."/>
            <person name="Brannstrom I.O."/>
            <person name="Guillou S."/>
            <person name="Cros-Aarteil S."/>
            <person name="Calhoun S."/>
            <person name="Haridas S."/>
            <person name="Kuo A."/>
            <person name="Mondo S."/>
            <person name="Pangilinan J."/>
            <person name="Riley R."/>
            <person name="Labutti K."/>
            <person name="Andreopoulos B."/>
            <person name="Lipzen A."/>
            <person name="Chen C."/>
            <person name="Yanf M."/>
            <person name="Daum C."/>
            <person name="Ng V."/>
            <person name="Clum A."/>
            <person name="Ohm R."/>
            <person name="Martin F."/>
            <person name="Silar P."/>
            <person name="Natvig D."/>
            <person name="Lalanne C."/>
            <person name="Gautier V."/>
            <person name="Ament-Velasquez S.L."/>
            <person name="Kruys A."/>
            <person name="Hutchinson M.I."/>
            <person name="Powell A.J."/>
            <person name="Barry K."/>
            <person name="Miller A.N."/>
            <person name="Grigoriev I.V."/>
            <person name="Debuchy R."/>
            <person name="Gladieux P."/>
            <person name="Thoren M.H."/>
            <person name="Johannesson H."/>
        </authorList>
    </citation>
    <scope>NUCLEOTIDE SEQUENCE</scope>
    <source>
        <strain evidence="2">PSN243</strain>
    </source>
</reference>
<dbReference type="EMBL" id="MU865952">
    <property type="protein sequence ID" value="KAK4447150.1"/>
    <property type="molecule type" value="Genomic_DNA"/>
</dbReference>
<accession>A0AAV9GGZ2</accession>
<keyword evidence="1" id="KW-0812">Transmembrane</keyword>
<name>A0AAV9GGZ2_9PEZI</name>
<reference evidence="2" key="1">
    <citation type="journal article" date="2023" name="Mol. Phylogenet. Evol.">
        <title>Genome-scale phylogeny and comparative genomics of the fungal order Sordariales.</title>
        <authorList>
            <person name="Hensen N."/>
            <person name="Bonometti L."/>
            <person name="Westerberg I."/>
            <person name="Brannstrom I.O."/>
            <person name="Guillou S."/>
            <person name="Cros-Aarteil S."/>
            <person name="Calhoun S."/>
            <person name="Haridas S."/>
            <person name="Kuo A."/>
            <person name="Mondo S."/>
            <person name="Pangilinan J."/>
            <person name="Riley R."/>
            <person name="LaButti K."/>
            <person name="Andreopoulos B."/>
            <person name="Lipzen A."/>
            <person name="Chen C."/>
            <person name="Yan M."/>
            <person name="Daum C."/>
            <person name="Ng V."/>
            <person name="Clum A."/>
            <person name="Steindorff A."/>
            <person name="Ohm R.A."/>
            <person name="Martin F."/>
            <person name="Silar P."/>
            <person name="Natvig D.O."/>
            <person name="Lalanne C."/>
            <person name="Gautier V."/>
            <person name="Ament-Velasquez S.L."/>
            <person name="Kruys A."/>
            <person name="Hutchinson M.I."/>
            <person name="Powell A.J."/>
            <person name="Barry K."/>
            <person name="Miller A.N."/>
            <person name="Grigoriev I.V."/>
            <person name="Debuchy R."/>
            <person name="Gladieux P."/>
            <person name="Hiltunen Thoren M."/>
            <person name="Johannesson H."/>
        </authorList>
    </citation>
    <scope>NUCLEOTIDE SEQUENCE</scope>
    <source>
        <strain evidence="2">PSN243</strain>
    </source>
</reference>
<organism evidence="2 3">
    <name type="scientific">Podospora aff. communis PSN243</name>
    <dbReference type="NCBI Taxonomy" id="3040156"/>
    <lineage>
        <taxon>Eukaryota</taxon>
        <taxon>Fungi</taxon>
        <taxon>Dikarya</taxon>
        <taxon>Ascomycota</taxon>
        <taxon>Pezizomycotina</taxon>
        <taxon>Sordariomycetes</taxon>
        <taxon>Sordariomycetidae</taxon>
        <taxon>Sordariales</taxon>
        <taxon>Podosporaceae</taxon>
        <taxon>Podospora</taxon>
    </lineage>
</organism>
<evidence type="ECO:0000256" key="1">
    <source>
        <dbReference type="SAM" id="Phobius"/>
    </source>
</evidence>
<proteinExistence type="predicted"/>
<evidence type="ECO:0000313" key="2">
    <source>
        <dbReference type="EMBL" id="KAK4447150.1"/>
    </source>
</evidence>
<protein>
    <submittedName>
        <fullName evidence="2">Uncharacterized protein</fullName>
    </submittedName>
</protein>
<keyword evidence="3" id="KW-1185">Reference proteome</keyword>
<comment type="caution">
    <text evidence="2">The sequence shown here is derived from an EMBL/GenBank/DDBJ whole genome shotgun (WGS) entry which is preliminary data.</text>
</comment>
<keyword evidence="1" id="KW-0472">Membrane</keyword>
<sequence>MQVGRFGYWKRLIGLIVFFFFFRGGCGSWGRTAAGIPGCWGFWAAEILIGGVFILIGFLPISRVRIALPQAERCCWGKIGRLHAGRSWSRPWPTGIVFLSRRWENGDPNQRPRLRDAEAVMQPKAVQGAKNMLSVW</sequence>
<keyword evidence="1" id="KW-1133">Transmembrane helix</keyword>
<gene>
    <name evidence="2" type="ORF">QBC34DRAFT_410533</name>
</gene>
<evidence type="ECO:0000313" key="3">
    <source>
        <dbReference type="Proteomes" id="UP001321760"/>
    </source>
</evidence>
<dbReference type="Proteomes" id="UP001321760">
    <property type="component" value="Unassembled WGS sequence"/>
</dbReference>
<feature type="transmembrane region" description="Helical" evidence="1">
    <location>
        <begin position="40"/>
        <end position="61"/>
    </location>
</feature>